<sequence length="201" mass="21745">MGKTPPWKALFTFPAALAILGLLWGTGPSVTYVQVNGTFSGGMVVPSTIADEVEDYFSNVNATLYSFEAKVVGEMNASITTYALKVTPPFDPDGFEIIINAHPVNGTTYVPYAEGIPVSVRYMGHSYRSVLTVRPTRSVGSFGEWSEEYLGGANGSRLLKVDSLTLVVDVVEPGHYDFVIVKEPENLEISRDGLILEGNTS</sequence>
<dbReference type="EMBL" id="CP015102">
    <property type="protein sequence ID" value="ASJ06919.1"/>
    <property type="molecule type" value="Genomic_DNA"/>
</dbReference>
<dbReference type="GeneID" id="33315818"/>
<protein>
    <submittedName>
        <fullName evidence="1">Uncharacterized protein</fullName>
    </submittedName>
</protein>
<dbReference type="Proteomes" id="UP000197418">
    <property type="component" value="Chromosome"/>
</dbReference>
<keyword evidence="2" id="KW-1185">Reference proteome</keyword>
<dbReference type="OrthoDB" id="98800at2157"/>
<organism evidence="1 2">
    <name type="scientific">Thermococcus pacificus</name>
    <dbReference type="NCBI Taxonomy" id="71998"/>
    <lineage>
        <taxon>Archaea</taxon>
        <taxon>Methanobacteriati</taxon>
        <taxon>Methanobacteriota</taxon>
        <taxon>Thermococci</taxon>
        <taxon>Thermococcales</taxon>
        <taxon>Thermococcaceae</taxon>
        <taxon>Thermococcus</taxon>
    </lineage>
</organism>
<proteinExistence type="predicted"/>
<dbReference type="AlphaFoldDB" id="A0A218P806"/>
<evidence type="ECO:0000313" key="1">
    <source>
        <dbReference type="EMBL" id="ASJ06919.1"/>
    </source>
</evidence>
<dbReference type="RefSeq" id="WP_088854169.1">
    <property type="nucleotide sequence ID" value="NZ_CP015102.1"/>
</dbReference>
<gene>
    <name evidence="1" type="ORF">A3L08_06075</name>
</gene>
<reference evidence="1 2" key="1">
    <citation type="submission" date="2016-04" db="EMBL/GenBank/DDBJ databases">
        <title>Complete genome sequence of Thermococcus pacificus type strain P4.</title>
        <authorList>
            <person name="Oger P.M."/>
        </authorList>
    </citation>
    <scope>NUCLEOTIDE SEQUENCE [LARGE SCALE GENOMIC DNA]</scope>
    <source>
        <strain evidence="1 2">P-4</strain>
    </source>
</reference>
<dbReference type="KEGG" id="tpaf:A3L08_06075"/>
<accession>A0A218P806</accession>
<evidence type="ECO:0000313" key="2">
    <source>
        <dbReference type="Proteomes" id="UP000197418"/>
    </source>
</evidence>
<name>A0A218P806_9EURY</name>